<dbReference type="FunFam" id="1.10.287.470:FF:000007">
    <property type="entry name" value="HlyD family efflux transporter periplasmic adaptor subunit"/>
    <property type="match status" value="1"/>
</dbReference>
<reference evidence="3 6" key="1">
    <citation type="submission" date="2017-07" db="EMBL/GenBank/DDBJ databases">
        <title>Raoultella ornithinolytica strain HH3 draft genome.</title>
        <authorList>
            <person name="Duceppe M.-O."/>
            <person name="Huang H."/>
            <person name="Phipps-Todd B."/>
        </authorList>
    </citation>
    <scope>NUCLEOTIDE SEQUENCE [LARGE SCALE GENOMIC DNA]</scope>
    <source>
        <strain evidence="3 6">HH3</strain>
    </source>
</reference>
<evidence type="ECO:0000313" key="3">
    <source>
        <dbReference type="EMBL" id="PIK93683.1"/>
    </source>
</evidence>
<keyword evidence="7" id="KW-1185">Reference proteome</keyword>
<dbReference type="EMBL" id="CP104450">
    <property type="protein sequence ID" value="UXE37654.1"/>
    <property type="molecule type" value="Genomic_DNA"/>
</dbReference>
<evidence type="ECO:0000313" key="6">
    <source>
        <dbReference type="Proteomes" id="UP000229713"/>
    </source>
</evidence>
<organism evidence="3 6">
    <name type="scientific">Raoultella ornithinolytica</name>
    <name type="common">Klebsiella ornithinolytica</name>
    <dbReference type="NCBI Taxonomy" id="54291"/>
    <lineage>
        <taxon>Bacteria</taxon>
        <taxon>Pseudomonadati</taxon>
        <taxon>Pseudomonadota</taxon>
        <taxon>Gammaproteobacteria</taxon>
        <taxon>Enterobacterales</taxon>
        <taxon>Enterobacteriaceae</taxon>
        <taxon>Klebsiella/Raoultella group</taxon>
        <taxon>Raoultella</taxon>
    </lineage>
</organism>
<feature type="coiled-coil region" evidence="1">
    <location>
        <begin position="80"/>
        <end position="114"/>
    </location>
</feature>
<evidence type="ECO:0000313" key="4">
    <source>
        <dbReference type="EMBL" id="UXE37654.1"/>
    </source>
</evidence>
<dbReference type="eggNOG" id="COG0845">
    <property type="taxonomic scope" value="Bacteria"/>
</dbReference>
<reference evidence="5 7" key="3">
    <citation type="submission" date="2024-02" db="EMBL/GenBank/DDBJ databases">
        <title>Tn5403 promotes plasmid rearrangements and degradation of the Klebsiella pneumoniae carbapenemase (KPC) transposon Tn4401.</title>
        <authorList>
            <person name="Sheppard A.E."/>
            <person name="Barry K.E."/>
            <person name="Parikh H.I."/>
            <person name="Vegesana K."/>
            <person name="Sebra R."/>
            <person name="George S."/>
            <person name="Sanderson N.D."/>
            <person name="Stoesser N."/>
            <person name="Eyre D.W."/>
            <person name="Crook D.W."/>
            <person name="Walker A.S."/>
            <person name="Mathers A.J."/>
        </authorList>
    </citation>
    <scope>NUCLEOTIDE SEQUENCE [LARGE SCALE GENOMIC DNA]</scope>
    <source>
        <strain evidence="5 7">CAV1921</strain>
    </source>
</reference>
<keyword evidence="2" id="KW-1133">Transmembrane helix</keyword>
<dbReference type="EMBL" id="NKYI01000008">
    <property type="protein sequence ID" value="PIK93683.1"/>
    <property type="molecule type" value="Genomic_DNA"/>
</dbReference>
<dbReference type="FunFam" id="2.40.30.170:FF:000013">
    <property type="entry name" value="Glycoside hydrolase family 43"/>
    <property type="match status" value="1"/>
</dbReference>
<dbReference type="Gene3D" id="1.10.287.470">
    <property type="entry name" value="Helix hairpin bin"/>
    <property type="match status" value="1"/>
</dbReference>
<feature type="coiled-coil region" evidence="1">
    <location>
        <begin position="150"/>
        <end position="187"/>
    </location>
</feature>
<gene>
    <name evidence="3" type="ORF">CFY86_02425</name>
    <name evidence="5" type="ORF">LM286_23710</name>
    <name evidence="4" type="ORF">N2J37_24600</name>
</gene>
<accession>A0A1Y6GN32</accession>
<dbReference type="GO" id="GO:0005886">
    <property type="term" value="C:plasma membrane"/>
    <property type="evidence" value="ECO:0007669"/>
    <property type="project" value="TreeGrafter"/>
</dbReference>
<dbReference type="PaxDb" id="1286170-RORB6_15810"/>
<dbReference type="STRING" id="54291.TE10_05235"/>
<dbReference type="PANTHER" id="PTHR30438">
    <property type="entry name" value="36 KDA ANTIGEN-RELATED"/>
    <property type="match status" value="1"/>
</dbReference>
<dbReference type="PANTHER" id="PTHR30438:SF2">
    <property type="entry name" value="MEMBRANE PROTEIN"/>
    <property type="match status" value="1"/>
</dbReference>
<dbReference type="Gene3D" id="2.40.30.170">
    <property type="match status" value="1"/>
</dbReference>
<reference evidence="4" key="2">
    <citation type="submission" date="2022-09" db="EMBL/GenBank/DDBJ databases">
        <title>Multidrug resistance Raoultella ornithinolytica Strain MQB_Silv_108.</title>
        <authorList>
            <person name="Quintela-Baluja M."/>
        </authorList>
    </citation>
    <scope>NUCLEOTIDE SEQUENCE</scope>
    <source>
        <strain evidence="4">MQB_Silv_108</strain>
    </source>
</reference>
<dbReference type="SUPFAM" id="SSF111369">
    <property type="entry name" value="HlyD-like secretion proteins"/>
    <property type="match status" value="2"/>
</dbReference>
<dbReference type="FunFam" id="1.10.287.470:FF:000008">
    <property type="entry name" value="HlyD family efflux transporter periplasmic adaptor subunit"/>
    <property type="match status" value="1"/>
</dbReference>
<protein>
    <submittedName>
        <fullName evidence="4">HlyD family efflux transporter periplasmic adaptor subunit</fullName>
    </submittedName>
</protein>
<dbReference type="Proteomes" id="UP001350972">
    <property type="component" value="Chromosome"/>
</dbReference>
<feature type="transmembrane region" description="Helical" evidence="2">
    <location>
        <begin position="7"/>
        <end position="27"/>
    </location>
</feature>
<name>A0A1Y6GN32_RAOOR</name>
<dbReference type="RefSeq" id="WP_004857450.1">
    <property type="nucleotide sequence ID" value="NZ_ABDFAB020000011.1"/>
</dbReference>
<keyword evidence="1" id="KW-0175">Coiled coil</keyword>
<dbReference type="GO" id="GO:0055085">
    <property type="term" value="P:transmembrane transport"/>
    <property type="evidence" value="ECO:0007669"/>
    <property type="project" value="InterPro"/>
</dbReference>
<sequence length="355" mass="38660">MDKIKQHWAWCLIGLLAVIAALIWWALRPPGLPQGFASSNGRIEATEVDIATKTAGRIDAILVKEGQFVHKGEVLARMDIRVLNEQRLEAAAQIKEAQSAVAAAKALLDQRQSEMRATEAVVKQRQAELNSTAKRHVRSSALSQRGAVSAQQLDDDRAAAESARAALESARAQVSAAKAAIEAARTSIIQAQTRVDAAQATERRILADIDDSELKAPRDGRIQYRVAEPGEVLAAGGRVLNMVDLSDVYMTFFLPTEQAGLLALGSEARIVLDAAPGLVVPAHISFVASVAQFTPKTVETSDERLKLMFRVKARIPPELLEQHLEYVKTGLPGMAYVRLDSQRAWPDTLTVRLPQ</sequence>
<dbReference type="Proteomes" id="UP000229713">
    <property type="component" value="Unassembled WGS sequence"/>
</dbReference>
<proteinExistence type="predicted"/>
<keyword evidence="2" id="KW-0812">Transmembrane</keyword>
<keyword evidence="2" id="KW-0472">Membrane</keyword>
<evidence type="ECO:0000313" key="5">
    <source>
        <dbReference type="EMBL" id="WWC11273.1"/>
    </source>
</evidence>
<dbReference type="GeneID" id="93756133"/>
<dbReference type="EMBL" id="CP145163">
    <property type="protein sequence ID" value="WWC11273.1"/>
    <property type="molecule type" value="Genomic_DNA"/>
</dbReference>
<dbReference type="Proteomes" id="UP001064206">
    <property type="component" value="Chromosome"/>
</dbReference>
<evidence type="ECO:0000256" key="1">
    <source>
        <dbReference type="SAM" id="Coils"/>
    </source>
</evidence>
<dbReference type="AlphaFoldDB" id="A0A1Y6GN32"/>
<evidence type="ECO:0000313" key="7">
    <source>
        <dbReference type="Proteomes" id="UP001350972"/>
    </source>
</evidence>
<dbReference type="PRINTS" id="PR01490">
    <property type="entry name" value="RTXTOXIND"/>
</dbReference>
<evidence type="ECO:0000256" key="2">
    <source>
        <dbReference type="SAM" id="Phobius"/>
    </source>
</evidence>
<dbReference type="Gene3D" id="2.40.50.100">
    <property type="match status" value="1"/>
</dbReference>